<evidence type="ECO:0000313" key="3">
    <source>
        <dbReference type="Proteomes" id="UP000462931"/>
    </source>
</evidence>
<dbReference type="EMBL" id="WKJI01000004">
    <property type="protein sequence ID" value="MRX48453.1"/>
    <property type="molecule type" value="Genomic_DNA"/>
</dbReference>
<reference evidence="2 3" key="1">
    <citation type="submission" date="2019-11" db="EMBL/GenBank/DDBJ databases">
        <authorList>
            <person name="Cheng Q."/>
            <person name="Yang Z."/>
        </authorList>
    </citation>
    <scope>NUCLEOTIDE SEQUENCE [LARGE SCALE GENOMIC DNA]</scope>
    <source>
        <strain evidence="2 3">HX-22-1</strain>
    </source>
</reference>
<dbReference type="InterPro" id="IPR018720">
    <property type="entry name" value="DUF2249"/>
</dbReference>
<gene>
    <name evidence="2" type="ORF">GJJ64_14740</name>
</gene>
<dbReference type="AlphaFoldDB" id="A0A7K0FRR5"/>
<accession>A0A7K0FRR5</accession>
<dbReference type="SUPFAM" id="SSF140683">
    <property type="entry name" value="SP0561-like"/>
    <property type="match status" value="1"/>
</dbReference>
<dbReference type="Proteomes" id="UP000462931">
    <property type="component" value="Unassembled WGS sequence"/>
</dbReference>
<protein>
    <submittedName>
        <fullName evidence="2">DUF2249 domain-containing protein</fullName>
    </submittedName>
</protein>
<sequence length="274" mass="31700">MNSGQINLQTKISVLIKHNSAVIEALAALNPHFNKLRNPLLRKLFAGRVSIADACKIADTKPEDFMQKMSEIGFEIDDAKRLEDNTVLSLKDFPFQDLEPVTLDVRAFINRQEDPLKQILHAIENLQQQQCLKLINTFEPIPLIHLLAKKGFKHHVERQNPNLVITWFAKQEQDQLKEKIKTNDVFESAHDEFIQQLQVFGDDIITQDVRHLEMPLPMVSILQSLEKLPQAKALYVKHKKVPLILLEQLKERGFTCLMQRVDDKNINLLIFHHD</sequence>
<keyword evidence="3" id="KW-1185">Reference proteome</keyword>
<name>A0A7K0FRR5_9SPHI</name>
<organism evidence="2 3">
    <name type="scientific">Pedobacter puniceum</name>
    <dbReference type="NCBI Taxonomy" id="2666136"/>
    <lineage>
        <taxon>Bacteria</taxon>
        <taxon>Pseudomonadati</taxon>
        <taxon>Bacteroidota</taxon>
        <taxon>Sphingobacteriia</taxon>
        <taxon>Sphingobacteriales</taxon>
        <taxon>Sphingobacteriaceae</taxon>
        <taxon>Pedobacter</taxon>
    </lineage>
</organism>
<dbReference type="InterPro" id="IPR038062">
    <property type="entry name" value="ScdA-like_N_sf"/>
</dbReference>
<proteinExistence type="predicted"/>
<dbReference type="Pfam" id="PF10006">
    <property type="entry name" value="DUF2249"/>
    <property type="match status" value="1"/>
</dbReference>
<feature type="domain" description="DUF2249" evidence="1">
    <location>
        <begin position="102"/>
        <end position="169"/>
    </location>
</feature>
<dbReference type="RefSeq" id="WP_154288528.1">
    <property type="nucleotide sequence ID" value="NZ_WKJI01000004.1"/>
</dbReference>
<evidence type="ECO:0000313" key="2">
    <source>
        <dbReference type="EMBL" id="MRX48453.1"/>
    </source>
</evidence>
<evidence type="ECO:0000259" key="1">
    <source>
        <dbReference type="Pfam" id="PF10006"/>
    </source>
</evidence>
<comment type="caution">
    <text evidence="2">The sequence shown here is derived from an EMBL/GenBank/DDBJ whole genome shotgun (WGS) entry which is preliminary data.</text>
</comment>
<dbReference type="Gene3D" id="1.10.3910.10">
    <property type="entry name" value="SP0561-like"/>
    <property type="match status" value="1"/>
</dbReference>